<evidence type="ECO:0000313" key="1">
    <source>
        <dbReference type="EMBL" id="EAR14475.1"/>
    </source>
</evidence>
<protein>
    <submittedName>
        <fullName evidence="1">50S ribosomal protein L31</fullName>
    </submittedName>
</protein>
<dbReference type="KEGG" id="rbi:RB2501_00326"/>
<accession>A4CNK8</accession>
<evidence type="ECO:0000313" key="2">
    <source>
        <dbReference type="Proteomes" id="UP000009049"/>
    </source>
</evidence>
<sequence>MADRIRRTRAFALRRGPVSTTGSILPTNRVNHTERFL</sequence>
<dbReference type="HOGENOM" id="CLU_3348087_0_0_10"/>
<dbReference type="EMBL" id="CP001712">
    <property type="protein sequence ID" value="EAR14475.1"/>
    <property type="molecule type" value="Genomic_DNA"/>
</dbReference>
<organism evidence="1 2">
    <name type="scientific">Robiginitalea biformata (strain ATCC BAA-864 / DSM 15991 / KCTC 12146 / HTCC2501)</name>
    <dbReference type="NCBI Taxonomy" id="313596"/>
    <lineage>
        <taxon>Bacteria</taxon>
        <taxon>Pseudomonadati</taxon>
        <taxon>Bacteroidota</taxon>
        <taxon>Flavobacteriia</taxon>
        <taxon>Flavobacteriales</taxon>
        <taxon>Flavobacteriaceae</taxon>
        <taxon>Robiginitalea</taxon>
    </lineage>
</organism>
<keyword evidence="2" id="KW-1185">Reference proteome</keyword>
<name>A4CNK8_ROBBH</name>
<proteinExistence type="predicted"/>
<dbReference type="AlphaFoldDB" id="A4CNK8"/>
<dbReference type="GO" id="GO:0005840">
    <property type="term" value="C:ribosome"/>
    <property type="evidence" value="ECO:0007669"/>
    <property type="project" value="UniProtKB-KW"/>
</dbReference>
<dbReference type="STRING" id="313596.RB2501_00326"/>
<reference evidence="1 2" key="1">
    <citation type="journal article" date="2009" name="J. Bacteriol.">
        <title>Complete genome sequence of Robiginitalea biformata HTCC2501.</title>
        <authorList>
            <person name="Oh H.M."/>
            <person name="Giovannoni S.J."/>
            <person name="Lee K."/>
            <person name="Ferriera S."/>
            <person name="Johnson J."/>
            <person name="Cho J.C."/>
        </authorList>
    </citation>
    <scope>NUCLEOTIDE SEQUENCE [LARGE SCALE GENOMIC DNA]</scope>
    <source>
        <strain evidence="2">ATCC BAA-864 / HTCC2501 / KCTC 12146</strain>
    </source>
</reference>
<gene>
    <name evidence="1" type="ordered locus">RB2501_00326</name>
</gene>
<dbReference type="Proteomes" id="UP000009049">
    <property type="component" value="Chromosome"/>
</dbReference>
<keyword evidence="1" id="KW-0687">Ribonucleoprotein</keyword>
<keyword evidence="1" id="KW-0689">Ribosomal protein</keyword>